<reference evidence="2" key="1">
    <citation type="submission" date="2020-10" db="EMBL/GenBank/DDBJ databases">
        <title>High-Quality Genome Resource of Clonostachys rosea strain S41 by Oxford Nanopore Long-Read Sequencing.</title>
        <authorList>
            <person name="Wang H."/>
        </authorList>
    </citation>
    <scope>NUCLEOTIDE SEQUENCE</scope>
    <source>
        <strain evidence="2">S41</strain>
    </source>
</reference>
<evidence type="ECO:0000313" key="3">
    <source>
        <dbReference type="Proteomes" id="UP000616885"/>
    </source>
</evidence>
<proteinExistence type="predicted"/>
<name>A0A8H7KDZ3_BIOOC</name>
<feature type="region of interest" description="Disordered" evidence="1">
    <location>
        <begin position="1"/>
        <end position="26"/>
    </location>
</feature>
<evidence type="ECO:0000313" key="2">
    <source>
        <dbReference type="EMBL" id="KAF9747561.1"/>
    </source>
</evidence>
<accession>A0A8H7KDZ3</accession>
<dbReference type="AlphaFoldDB" id="A0A8H7KDZ3"/>
<comment type="caution">
    <text evidence="2">The sequence shown here is derived from an EMBL/GenBank/DDBJ whole genome shotgun (WGS) entry which is preliminary data.</text>
</comment>
<feature type="compositionally biased region" description="Acidic residues" evidence="1">
    <location>
        <begin position="85"/>
        <end position="97"/>
    </location>
</feature>
<protein>
    <submittedName>
        <fullName evidence="2">Uncharacterized protein</fullName>
    </submittedName>
</protein>
<dbReference type="Proteomes" id="UP000616885">
    <property type="component" value="Unassembled WGS sequence"/>
</dbReference>
<organism evidence="2 3">
    <name type="scientific">Bionectria ochroleuca</name>
    <name type="common">Gliocladium roseum</name>
    <dbReference type="NCBI Taxonomy" id="29856"/>
    <lineage>
        <taxon>Eukaryota</taxon>
        <taxon>Fungi</taxon>
        <taxon>Dikarya</taxon>
        <taxon>Ascomycota</taxon>
        <taxon>Pezizomycotina</taxon>
        <taxon>Sordariomycetes</taxon>
        <taxon>Hypocreomycetidae</taxon>
        <taxon>Hypocreales</taxon>
        <taxon>Bionectriaceae</taxon>
        <taxon>Clonostachys</taxon>
    </lineage>
</organism>
<sequence>MEGQNTISEPSIPTHSTATIGDTCRHPTPFLVPDVIDNYIRVANLGCISLLLKTNGSLEQPQQGREKKQKGNSEGGLRSECSDDNKDDDEESDDDGQ</sequence>
<evidence type="ECO:0000256" key="1">
    <source>
        <dbReference type="SAM" id="MobiDB-lite"/>
    </source>
</evidence>
<feature type="region of interest" description="Disordered" evidence="1">
    <location>
        <begin position="56"/>
        <end position="97"/>
    </location>
</feature>
<feature type="compositionally biased region" description="Polar residues" evidence="1">
    <location>
        <begin position="1"/>
        <end position="20"/>
    </location>
</feature>
<gene>
    <name evidence="2" type="ORF">IM811_002895</name>
</gene>
<dbReference type="EMBL" id="JADCTT010000010">
    <property type="protein sequence ID" value="KAF9747561.1"/>
    <property type="molecule type" value="Genomic_DNA"/>
</dbReference>